<dbReference type="GO" id="GO:0043709">
    <property type="term" value="P:cell adhesion involved in single-species biofilm formation"/>
    <property type="evidence" value="ECO:0007669"/>
    <property type="project" value="TreeGrafter"/>
</dbReference>
<dbReference type="PANTHER" id="PTHR45138">
    <property type="entry name" value="REGULATORY COMPONENTS OF SENSORY TRANSDUCTION SYSTEM"/>
    <property type="match status" value="1"/>
</dbReference>
<keyword evidence="4" id="KW-0175">Coiled coil</keyword>
<gene>
    <name evidence="8" type="ORF">TOL_0676</name>
</gene>
<dbReference type="EMBL" id="HF680312">
    <property type="protein sequence ID" value="CCU71114.1"/>
    <property type="molecule type" value="Genomic_DNA"/>
</dbReference>
<sequence length="603" mass="69006">MANWLRLVWCLLLWSTSLLSHADSNTLQPQPILVDALESNYSLSLEQAMFMPANEWLPVNPCCINLGFYNGEYWFRVNLEHIVLQQNSTSWMLEIDSPLLDYVQVFHLRERQVIFEANIGNALPFHDRLVDVPNLVVPLNDLRTSDQIYIRVSSASAIEVPLHLFHTDKFWQARADRVGIASAFYAIMLAMIIYNALIFLLTRDALFLFYSSSLLSFSFLIATIYGWTYKILWPNYPIFNDHFLMISIVATCITSTTFSIRFLRLKEEAPSINNLIVLLNWVALFSGIASIFAPYEIMIRFLTGLGVVMCSLGIGSGIFLTIQRRSKDYLLYLLSIFLLLNGFIVFALQKFAVLDINKYTVHSVEFGVIFQVLVLAISLAERHNRERIARIQAQEKIISLQQEANDALDKKVKERTEDLEQLNSKLQEETITDALTRVRNRRYFDQRFFSLYQDAFRQHTSLALLLMDIDHFKKFNDVHGHHVGDLVLQQVAQTMQDALKRPSDTVYRSGGEEFAILLPNTDISGALQVAETVRNAIANLSLRHQNEELSVTISIGVCAGIPHIRNYQEFMYQRADKALYAAKAAGRNCVRSMTLLGHHDEIS</sequence>
<organism evidence="8 9">
    <name type="scientific">Thalassolituus oleivorans MIL-1</name>
    <dbReference type="NCBI Taxonomy" id="1298593"/>
    <lineage>
        <taxon>Bacteria</taxon>
        <taxon>Pseudomonadati</taxon>
        <taxon>Pseudomonadota</taxon>
        <taxon>Gammaproteobacteria</taxon>
        <taxon>Oceanospirillales</taxon>
        <taxon>Oceanospirillaceae</taxon>
        <taxon>Thalassolituus</taxon>
    </lineage>
</organism>
<dbReference type="GO" id="GO:0052621">
    <property type="term" value="F:diguanylate cyclase activity"/>
    <property type="evidence" value="ECO:0007669"/>
    <property type="project" value="UniProtKB-EC"/>
</dbReference>
<dbReference type="InterPro" id="IPR043128">
    <property type="entry name" value="Rev_trsase/Diguanyl_cyclase"/>
</dbReference>
<feature type="coiled-coil region" evidence="4">
    <location>
        <begin position="390"/>
        <end position="432"/>
    </location>
</feature>
<feature type="transmembrane region" description="Helical" evidence="5">
    <location>
        <begin position="301"/>
        <end position="322"/>
    </location>
</feature>
<evidence type="ECO:0000256" key="5">
    <source>
        <dbReference type="SAM" id="Phobius"/>
    </source>
</evidence>
<dbReference type="GO" id="GO:0005886">
    <property type="term" value="C:plasma membrane"/>
    <property type="evidence" value="ECO:0007669"/>
    <property type="project" value="TreeGrafter"/>
</dbReference>
<dbReference type="PATRIC" id="fig|1298593.3.peg.648"/>
<feature type="domain" description="GGDEF" evidence="7">
    <location>
        <begin position="460"/>
        <end position="595"/>
    </location>
</feature>
<dbReference type="KEGG" id="tol:TOL_0676"/>
<keyword evidence="5" id="KW-0812">Transmembrane</keyword>
<dbReference type="RefSeq" id="WP_015485851.1">
    <property type="nucleotide sequence ID" value="NC_020888.1"/>
</dbReference>
<dbReference type="CDD" id="cd01949">
    <property type="entry name" value="GGDEF"/>
    <property type="match status" value="1"/>
</dbReference>
<dbReference type="FunFam" id="3.30.70.270:FF:000001">
    <property type="entry name" value="Diguanylate cyclase domain protein"/>
    <property type="match status" value="1"/>
</dbReference>
<dbReference type="PROSITE" id="PS50887">
    <property type="entry name" value="GGDEF"/>
    <property type="match status" value="1"/>
</dbReference>
<dbReference type="GO" id="GO:1902201">
    <property type="term" value="P:negative regulation of bacterial-type flagellum-dependent cell motility"/>
    <property type="evidence" value="ECO:0007669"/>
    <property type="project" value="TreeGrafter"/>
</dbReference>
<feature type="transmembrane region" description="Helical" evidence="5">
    <location>
        <begin position="207"/>
        <end position="228"/>
    </location>
</feature>
<keyword evidence="6" id="KW-0732">Signal</keyword>
<keyword evidence="5" id="KW-0472">Membrane</keyword>
<dbReference type="Pfam" id="PF00990">
    <property type="entry name" value="GGDEF"/>
    <property type="match status" value="1"/>
</dbReference>
<evidence type="ECO:0000256" key="1">
    <source>
        <dbReference type="ARBA" id="ARBA00001946"/>
    </source>
</evidence>
<feature type="chain" id="PRO_5004065758" description="diguanylate cyclase" evidence="6">
    <location>
        <begin position="23"/>
        <end position="603"/>
    </location>
</feature>
<protein>
    <recommendedName>
        <fullName evidence="2">diguanylate cyclase</fullName>
        <ecNumber evidence="2">2.7.7.65</ecNumber>
    </recommendedName>
</protein>
<dbReference type="HOGENOM" id="CLU_000445_105_4_6"/>
<evidence type="ECO:0000313" key="9">
    <source>
        <dbReference type="Proteomes" id="UP000011866"/>
    </source>
</evidence>
<dbReference type="Proteomes" id="UP000011866">
    <property type="component" value="Chromosome"/>
</dbReference>
<proteinExistence type="predicted"/>
<evidence type="ECO:0000256" key="6">
    <source>
        <dbReference type="SAM" id="SignalP"/>
    </source>
</evidence>
<feature type="transmembrane region" description="Helical" evidence="5">
    <location>
        <begin position="243"/>
        <end position="263"/>
    </location>
</feature>
<accession>M5E049</accession>
<dbReference type="InterPro" id="IPR011622">
    <property type="entry name" value="7TMR_DISM_rcpt_extracell_dom2"/>
</dbReference>
<keyword evidence="9" id="KW-1185">Reference proteome</keyword>
<comment type="catalytic activity">
    <reaction evidence="3">
        <text>2 GTP = 3',3'-c-di-GMP + 2 diphosphate</text>
        <dbReference type="Rhea" id="RHEA:24898"/>
        <dbReference type="ChEBI" id="CHEBI:33019"/>
        <dbReference type="ChEBI" id="CHEBI:37565"/>
        <dbReference type="ChEBI" id="CHEBI:58805"/>
        <dbReference type="EC" id="2.7.7.65"/>
    </reaction>
</comment>
<reference evidence="8 9" key="1">
    <citation type="journal article" date="2013" name="Genome Announc.">
        <title>Genome Sequence of Thalassolituus oleivorans MIL-1 (DSM 14913T).</title>
        <authorList>
            <person name="Golyshin P.N."/>
            <person name="Werner J."/>
            <person name="Chernikova T.N."/>
            <person name="Tran H."/>
            <person name="Ferrer M."/>
            <person name="Yakimov M.M."/>
            <person name="Teeling H."/>
            <person name="Golyshina O.V."/>
        </authorList>
    </citation>
    <scope>NUCLEOTIDE SEQUENCE [LARGE SCALE GENOMIC DNA]</scope>
    <source>
        <strain evidence="8 9">MIL-1</strain>
    </source>
</reference>
<keyword evidence="5" id="KW-1133">Transmembrane helix</keyword>
<dbReference type="NCBIfam" id="TIGR00254">
    <property type="entry name" value="GGDEF"/>
    <property type="match status" value="1"/>
</dbReference>
<evidence type="ECO:0000256" key="2">
    <source>
        <dbReference type="ARBA" id="ARBA00012528"/>
    </source>
</evidence>
<dbReference type="InterPro" id="IPR011623">
    <property type="entry name" value="7TMR_DISM_rcpt_extracell_dom1"/>
</dbReference>
<evidence type="ECO:0000313" key="8">
    <source>
        <dbReference type="EMBL" id="CCU71114.1"/>
    </source>
</evidence>
<comment type="cofactor">
    <cofactor evidence="1">
        <name>Mg(2+)</name>
        <dbReference type="ChEBI" id="CHEBI:18420"/>
    </cofactor>
</comment>
<dbReference type="InterPro" id="IPR050469">
    <property type="entry name" value="Diguanylate_Cyclase"/>
</dbReference>
<dbReference type="eggNOG" id="COG3706">
    <property type="taxonomic scope" value="Bacteria"/>
</dbReference>
<name>M5E049_9GAMM</name>
<dbReference type="SUPFAM" id="SSF55073">
    <property type="entry name" value="Nucleotide cyclase"/>
    <property type="match status" value="1"/>
</dbReference>
<dbReference type="EC" id="2.7.7.65" evidence="2"/>
<dbReference type="PANTHER" id="PTHR45138:SF9">
    <property type="entry name" value="DIGUANYLATE CYCLASE DGCM-RELATED"/>
    <property type="match status" value="1"/>
</dbReference>
<dbReference type="AlphaFoldDB" id="M5E049"/>
<feature type="transmembrane region" description="Helical" evidence="5">
    <location>
        <begin position="178"/>
        <end position="200"/>
    </location>
</feature>
<feature type="signal peptide" evidence="6">
    <location>
        <begin position="1"/>
        <end position="22"/>
    </location>
</feature>
<dbReference type="InterPro" id="IPR000160">
    <property type="entry name" value="GGDEF_dom"/>
</dbReference>
<feature type="transmembrane region" description="Helical" evidence="5">
    <location>
        <begin position="360"/>
        <end position="380"/>
    </location>
</feature>
<feature type="transmembrane region" description="Helical" evidence="5">
    <location>
        <begin position="329"/>
        <end position="348"/>
    </location>
</feature>
<dbReference type="InterPro" id="IPR029787">
    <property type="entry name" value="Nucleotide_cyclase"/>
</dbReference>
<dbReference type="Gene3D" id="3.30.70.270">
    <property type="match status" value="1"/>
</dbReference>
<evidence type="ECO:0000259" key="7">
    <source>
        <dbReference type="PROSITE" id="PS50887"/>
    </source>
</evidence>
<dbReference type="GeneID" id="79175643"/>
<evidence type="ECO:0000256" key="3">
    <source>
        <dbReference type="ARBA" id="ARBA00034247"/>
    </source>
</evidence>
<dbReference type="Pfam" id="PF07696">
    <property type="entry name" value="7TMR-DISMED2"/>
    <property type="match status" value="1"/>
</dbReference>
<dbReference type="SMART" id="SM00267">
    <property type="entry name" value="GGDEF"/>
    <property type="match status" value="1"/>
</dbReference>
<dbReference type="STRING" id="187493.CN03_14715"/>
<evidence type="ECO:0000256" key="4">
    <source>
        <dbReference type="SAM" id="Coils"/>
    </source>
</evidence>
<feature type="transmembrane region" description="Helical" evidence="5">
    <location>
        <begin position="275"/>
        <end position="295"/>
    </location>
</feature>
<dbReference type="Pfam" id="PF07695">
    <property type="entry name" value="7TMR-DISM_7TM"/>
    <property type="match status" value="1"/>
</dbReference>
<dbReference type="Gene3D" id="2.60.40.2380">
    <property type="match status" value="1"/>
</dbReference>